<dbReference type="SUPFAM" id="SSF48371">
    <property type="entry name" value="ARM repeat"/>
    <property type="match status" value="1"/>
</dbReference>
<dbReference type="RefSeq" id="XP_018735383.1">
    <property type="nucleotide sequence ID" value="XM_018878039.1"/>
</dbReference>
<comment type="subcellular location">
    <subcellularLocation>
        <location evidence="2">Cytoplasm</location>
    </subcellularLocation>
    <subcellularLocation>
        <location evidence="1">Nucleus</location>
    </subcellularLocation>
</comment>
<sequence>MDINALHNCFAATLDADINNRRRAELELKEANKAPGFINGCLDIVLEPQVSNGVKAAAAVYLKNRVSGHWMPYDKNATDKIDEGEKPVFRERIIPALIKVSPPIRPVLVSILNSIVSYDYPKQWPELLDVTLKLFQNNDVDSIRCGLTCLLEVARYYRWTSGESRVGLDGVIEIAFAGVLSVGNSLVNENNAAAGEMLRDVLKIYKMASYVSAEPHSLCFHSSDARLERSERSHGVWGGAPAARGRVPPPQKRLELELTLNSNNCP</sequence>
<keyword evidence="6" id="KW-0539">Nucleus</keyword>
<dbReference type="InterPro" id="IPR011989">
    <property type="entry name" value="ARM-like"/>
</dbReference>
<keyword evidence="3" id="KW-0813">Transport</keyword>
<dbReference type="EMBL" id="CP014501">
    <property type="protein sequence ID" value="ANB12906.1"/>
    <property type="molecule type" value="Genomic_DNA"/>
</dbReference>
<proteinExistence type="predicted"/>
<evidence type="ECO:0000256" key="2">
    <source>
        <dbReference type="ARBA" id="ARBA00004496"/>
    </source>
</evidence>
<accession>A0A167DGY9</accession>
<evidence type="ECO:0000313" key="9">
    <source>
        <dbReference type="Proteomes" id="UP000189580"/>
    </source>
</evidence>
<dbReference type="GO" id="GO:0005829">
    <property type="term" value="C:cytosol"/>
    <property type="evidence" value="ECO:0007669"/>
    <property type="project" value="TreeGrafter"/>
</dbReference>
<dbReference type="SMART" id="SM00913">
    <property type="entry name" value="IBN_N"/>
    <property type="match status" value="1"/>
</dbReference>
<reference evidence="8 9" key="1">
    <citation type="submission" date="2016-02" db="EMBL/GenBank/DDBJ databases">
        <title>Complete genome sequence and transcriptome regulation of the pentose utilising yeast Sugiyamaella lignohabitans.</title>
        <authorList>
            <person name="Bellasio M."/>
            <person name="Peymann A."/>
            <person name="Valli M."/>
            <person name="Sipitzky M."/>
            <person name="Graf A."/>
            <person name="Sauer M."/>
            <person name="Marx H."/>
            <person name="Mattanovich D."/>
        </authorList>
    </citation>
    <scope>NUCLEOTIDE SEQUENCE [LARGE SCALE GENOMIC DNA]</scope>
    <source>
        <strain evidence="8 9">CBS 10342</strain>
    </source>
</reference>
<dbReference type="OrthoDB" id="760868at2759"/>
<evidence type="ECO:0000259" key="7">
    <source>
        <dbReference type="PROSITE" id="PS50166"/>
    </source>
</evidence>
<dbReference type="GO" id="GO:0006606">
    <property type="term" value="P:protein import into nucleus"/>
    <property type="evidence" value="ECO:0007669"/>
    <property type="project" value="TreeGrafter"/>
</dbReference>
<evidence type="ECO:0000256" key="1">
    <source>
        <dbReference type="ARBA" id="ARBA00004123"/>
    </source>
</evidence>
<dbReference type="GeneID" id="30032958"/>
<dbReference type="Gene3D" id="1.25.10.10">
    <property type="entry name" value="Leucine-rich Repeat Variant"/>
    <property type="match status" value="1"/>
</dbReference>
<evidence type="ECO:0000256" key="3">
    <source>
        <dbReference type="ARBA" id="ARBA00022448"/>
    </source>
</evidence>
<keyword evidence="5" id="KW-0653">Protein transport</keyword>
<dbReference type="InterPro" id="IPR016024">
    <property type="entry name" value="ARM-type_fold"/>
</dbReference>
<dbReference type="PANTHER" id="PTHR10997:SF18">
    <property type="entry name" value="D-IMPORTIN 7_RANBP7"/>
    <property type="match status" value="1"/>
</dbReference>
<dbReference type="PANTHER" id="PTHR10997">
    <property type="entry name" value="IMPORTIN-7, 8, 11"/>
    <property type="match status" value="1"/>
</dbReference>
<dbReference type="GO" id="GO:0031267">
    <property type="term" value="F:small GTPase binding"/>
    <property type="evidence" value="ECO:0007669"/>
    <property type="project" value="InterPro"/>
</dbReference>
<keyword evidence="9" id="KW-1185">Reference proteome</keyword>
<evidence type="ECO:0000313" key="8">
    <source>
        <dbReference type="EMBL" id="ANB12906.1"/>
    </source>
</evidence>
<feature type="domain" description="Importin N-terminal" evidence="7">
    <location>
        <begin position="24"/>
        <end position="99"/>
    </location>
</feature>
<dbReference type="PROSITE" id="PS50166">
    <property type="entry name" value="IMPORTIN_B_NT"/>
    <property type="match status" value="1"/>
</dbReference>
<keyword evidence="4" id="KW-0963">Cytoplasm</keyword>
<name>A0A167DGY9_9ASCO</name>
<evidence type="ECO:0000256" key="5">
    <source>
        <dbReference type="ARBA" id="ARBA00022927"/>
    </source>
</evidence>
<protein>
    <submittedName>
        <fullName evidence="8">Nmd5p</fullName>
    </submittedName>
</protein>
<evidence type="ECO:0000256" key="4">
    <source>
        <dbReference type="ARBA" id="ARBA00022490"/>
    </source>
</evidence>
<dbReference type="Pfam" id="PF03810">
    <property type="entry name" value="IBN_N"/>
    <property type="match status" value="1"/>
</dbReference>
<dbReference type="GO" id="GO:0005635">
    <property type="term" value="C:nuclear envelope"/>
    <property type="evidence" value="ECO:0007669"/>
    <property type="project" value="TreeGrafter"/>
</dbReference>
<gene>
    <name evidence="8" type="primary">NMD5</name>
    <name evidence="8" type="ORF">AWJ20_1184</name>
</gene>
<dbReference type="InterPro" id="IPR001494">
    <property type="entry name" value="Importin-beta_N"/>
</dbReference>
<evidence type="ECO:0000256" key="6">
    <source>
        <dbReference type="ARBA" id="ARBA00023242"/>
    </source>
</evidence>
<dbReference type="KEGG" id="slb:AWJ20_1184"/>
<dbReference type="AlphaFoldDB" id="A0A167DGY9"/>
<dbReference type="Proteomes" id="UP000189580">
    <property type="component" value="Chromosome a"/>
</dbReference>
<organism evidence="8 9">
    <name type="scientific">Sugiyamaella lignohabitans</name>
    <dbReference type="NCBI Taxonomy" id="796027"/>
    <lineage>
        <taxon>Eukaryota</taxon>
        <taxon>Fungi</taxon>
        <taxon>Dikarya</taxon>
        <taxon>Ascomycota</taxon>
        <taxon>Saccharomycotina</taxon>
        <taxon>Dipodascomycetes</taxon>
        <taxon>Dipodascales</taxon>
        <taxon>Trichomonascaceae</taxon>
        <taxon>Sugiyamaella</taxon>
    </lineage>
</organism>